<reference evidence="2 3" key="1">
    <citation type="journal article" date="2016" name="Nat. Commun.">
        <title>Thousands of microbial genomes shed light on interconnected biogeochemical processes in an aquifer system.</title>
        <authorList>
            <person name="Anantharaman K."/>
            <person name="Brown C.T."/>
            <person name="Hug L.A."/>
            <person name="Sharon I."/>
            <person name="Castelle C.J."/>
            <person name="Probst A.J."/>
            <person name="Thomas B.C."/>
            <person name="Singh A."/>
            <person name="Wilkins M.J."/>
            <person name="Karaoz U."/>
            <person name="Brodie E.L."/>
            <person name="Williams K.H."/>
            <person name="Hubbard S.S."/>
            <person name="Banfield J.F."/>
        </authorList>
    </citation>
    <scope>NUCLEOTIDE SEQUENCE [LARGE SCALE GENOMIC DNA]</scope>
</reference>
<evidence type="ECO:0000313" key="2">
    <source>
        <dbReference type="EMBL" id="OGE98604.1"/>
    </source>
</evidence>
<evidence type="ECO:0000313" key="3">
    <source>
        <dbReference type="Proteomes" id="UP000177235"/>
    </source>
</evidence>
<sequence length="150" mass="17087">MKNKIIAGAVMVVAIIVAVILLWPKASKKVSETNPVDSGNAAKLEQTAMRQYLAGHLRINIEKFLEFKEAKRNVLPNAKESITAFYSFLYPPMDINYFLNDSLSKSKIEFRLAQDESQNRYEVKLNEKQSYAITVPQKGTRATIEYLELK</sequence>
<protein>
    <submittedName>
        <fullName evidence="2">Uncharacterized protein</fullName>
    </submittedName>
</protein>
<feature type="transmembrane region" description="Helical" evidence="1">
    <location>
        <begin position="6"/>
        <end position="23"/>
    </location>
</feature>
<dbReference type="EMBL" id="MFFF01000029">
    <property type="protein sequence ID" value="OGE98604.1"/>
    <property type="molecule type" value="Genomic_DNA"/>
</dbReference>
<dbReference type="Proteomes" id="UP000177235">
    <property type="component" value="Unassembled WGS sequence"/>
</dbReference>
<comment type="caution">
    <text evidence="2">The sequence shown here is derived from an EMBL/GenBank/DDBJ whole genome shotgun (WGS) entry which is preliminary data.</text>
</comment>
<evidence type="ECO:0000256" key="1">
    <source>
        <dbReference type="SAM" id="Phobius"/>
    </source>
</evidence>
<gene>
    <name evidence="2" type="ORF">A3J05_01320</name>
</gene>
<proteinExistence type="predicted"/>
<organism evidence="2 3">
    <name type="scientific">Candidatus Doudnabacteria bacterium RIFCSPLOWO2_02_FULL_48_13</name>
    <dbReference type="NCBI Taxonomy" id="1817845"/>
    <lineage>
        <taxon>Bacteria</taxon>
        <taxon>Candidatus Doudnaibacteriota</taxon>
    </lineage>
</organism>
<name>A0A1F5Q8U0_9BACT</name>
<keyword evidence="1" id="KW-1133">Transmembrane helix</keyword>
<dbReference type="AlphaFoldDB" id="A0A1F5Q8U0"/>
<accession>A0A1F5Q8U0</accession>
<keyword evidence="1" id="KW-0472">Membrane</keyword>
<keyword evidence="1" id="KW-0812">Transmembrane</keyword>